<reference evidence="1 2" key="1">
    <citation type="submission" date="2019-05" db="EMBL/GenBank/DDBJ databases">
        <title>Verrucobacter flavum gen. nov., sp. nov. a new member of the family Verrucomicrobiaceae.</title>
        <authorList>
            <person name="Szuroczki S."/>
            <person name="Abbaszade G."/>
            <person name="Szabo A."/>
            <person name="Felfoldi T."/>
            <person name="Schumann P."/>
            <person name="Boka K."/>
            <person name="Keki Z."/>
            <person name="Toumi M."/>
            <person name="Toth E."/>
        </authorList>
    </citation>
    <scope>NUCLEOTIDE SEQUENCE [LARGE SCALE GENOMIC DNA]</scope>
    <source>
        <strain evidence="1 2">MG-N-17</strain>
    </source>
</reference>
<accession>A0A5R8KFM3</accession>
<dbReference type="Proteomes" id="UP000306196">
    <property type="component" value="Unassembled WGS sequence"/>
</dbReference>
<organism evidence="1 2">
    <name type="scientific">Phragmitibacter flavus</name>
    <dbReference type="NCBI Taxonomy" id="2576071"/>
    <lineage>
        <taxon>Bacteria</taxon>
        <taxon>Pseudomonadati</taxon>
        <taxon>Verrucomicrobiota</taxon>
        <taxon>Verrucomicrobiia</taxon>
        <taxon>Verrucomicrobiales</taxon>
        <taxon>Verrucomicrobiaceae</taxon>
        <taxon>Phragmitibacter</taxon>
    </lineage>
</organism>
<dbReference type="AlphaFoldDB" id="A0A5R8KFM3"/>
<evidence type="ECO:0000313" key="1">
    <source>
        <dbReference type="EMBL" id="TLD71093.1"/>
    </source>
</evidence>
<name>A0A5R8KFM3_9BACT</name>
<gene>
    <name evidence="1" type="ORF">FEM03_09270</name>
</gene>
<sequence length="125" mass="13837">MAEKTLPLKMLLSGSLSSMVGASERAYEELFETLSQLLMEWRPDDGDLGACVVAIYHAESKCFLQVGGIEDSERNYMVVTTLNEVLGDLLEGFVGEGEEINEPVARFLSGTLASELVRMHFKMEN</sequence>
<dbReference type="EMBL" id="VAUV01000006">
    <property type="protein sequence ID" value="TLD71093.1"/>
    <property type="molecule type" value="Genomic_DNA"/>
</dbReference>
<dbReference type="RefSeq" id="WP_138085921.1">
    <property type="nucleotide sequence ID" value="NZ_VAUV01000006.1"/>
</dbReference>
<evidence type="ECO:0000313" key="2">
    <source>
        <dbReference type="Proteomes" id="UP000306196"/>
    </source>
</evidence>
<proteinExistence type="predicted"/>
<keyword evidence="2" id="KW-1185">Reference proteome</keyword>
<protein>
    <submittedName>
        <fullName evidence="1">Uncharacterized protein</fullName>
    </submittedName>
</protein>
<comment type="caution">
    <text evidence="1">The sequence shown here is derived from an EMBL/GenBank/DDBJ whole genome shotgun (WGS) entry which is preliminary data.</text>
</comment>